<keyword evidence="3" id="KW-1185">Reference proteome</keyword>
<organism evidence="1 4">
    <name type="scientific">Moraxella catarrhalis</name>
    <name type="common">Branhamella catarrhalis</name>
    <dbReference type="NCBI Taxonomy" id="480"/>
    <lineage>
        <taxon>Bacteria</taxon>
        <taxon>Pseudomonadati</taxon>
        <taxon>Pseudomonadota</taxon>
        <taxon>Gammaproteobacteria</taxon>
        <taxon>Moraxellales</taxon>
        <taxon>Moraxellaceae</taxon>
        <taxon>Moraxella</taxon>
    </lineage>
</organism>
<dbReference type="EMBL" id="CP034662">
    <property type="protein sequence ID" value="AZQ94116.1"/>
    <property type="molecule type" value="Genomic_DNA"/>
</dbReference>
<evidence type="ECO:0000313" key="2">
    <source>
        <dbReference type="EMBL" id="RUO15520.1"/>
    </source>
</evidence>
<sequence>MVLFLYFGFKCLKRINIRAIFFIEHTQNHPVFSAYFCLVKKRYPSFQMLIYLVIDR</sequence>
<protein>
    <submittedName>
        <fullName evidence="1">Uncharacterized protein</fullName>
    </submittedName>
</protein>
<dbReference type="EMBL" id="RYER01000019">
    <property type="protein sequence ID" value="RUO15520.1"/>
    <property type="molecule type" value="Genomic_DNA"/>
</dbReference>
<evidence type="ECO:0000313" key="3">
    <source>
        <dbReference type="Proteomes" id="UP000268436"/>
    </source>
</evidence>
<evidence type="ECO:0000313" key="4">
    <source>
        <dbReference type="Proteomes" id="UP000280228"/>
    </source>
</evidence>
<dbReference type="AlphaFoldDB" id="A0A3Q9GEE8"/>
<proteinExistence type="predicted"/>
<evidence type="ECO:0000313" key="1">
    <source>
        <dbReference type="EMBL" id="AZQ94116.1"/>
    </source>
</evidence>
<dbReference type="Proteomes" id="UP000280228">
    <property type="component" value="Chromosome"/>
</dbReference>
<accession>A0A3Q9GEE8</accession>
<reference evidence="3 4" key="1">
    <citation type="submission" date="2018-12" db="EMBL/GenBank/DDBJ databases">
        <title>Persistence of Moraxella catarrhalis in Chronic Obstructive Pulmonary Disease and Regulation of the Hag/MID Adhesin.</title>
        <authorList>
            <person name="Murphy T."/>
            <person name="Zhao X."/>
            <person name="Vyas G."/>
            <person name="Aluvathingal J."/>
            <person name="Nadendla S."/>
            <person name="Tallon L."/>
            <person name="Tettelin H."/>
        </authorList>
    </citation>
    <scope>NUCLEOTIDE SEQUENCE [LARGE SCALE GENOMIC DNA]</scope>
    <source>
        <strain evidence="2 3">173P27B1</strain>
        <strain evidence="1 4">46P58B1</strain>
    </source>
</reference>
<gene>
    <name evidence="1" type="ORF">EJK53_1949</name>
    <name evidence="2" type="ORF">EJK54_1347</name>
</gene>
<name>A0A3Q9GEE8_MORCA</name>
<dbReference type="Proteomes" id="UP000268436">
    <property type="component" value="Unassembled WGS sequence"/>
</dbReference>